<dbReference type="SUPFAM" id="SSF52540">
    <property type="entry name" value="P-loop containing nucleoside triphosphate hydrolases"/>
    <property type="match status" value="1"/>
</dbReference>
<gene>
    <name evidence="2" type="ORF">PCOR1329_LOCUS7485</name>
</gene>
<feature type="domain" description="Helicase C-terminal" evidence="1">
    <location>
        <begin position="68"/>
        <end position="163"/>
    </location>
</feature>
<comment type="caution">
    <text evidence="2">The sequence shown here is derived from an EMBL/GenBank/DDBJ whole genome shotgun (WGS) entry which is preliminary data.</text>
</comment>
<dbReference type="Pfam" id="PF00271">
    <property type="entry name" value="Helicase_C"/>
    <property type="match status" value="1"/>
</dbReference>
<dbReference type="EMBL" id="CAUYUJ010002028">
    <property type="protein sequence ID" value="CAK0798838.1"/>
    <property type="molecule type" value="Genomic_DNA"/>
</dbReference>
<dbReference type="InterPro" id="IPR027417">
    <property type="entry name" value="P-loop_NTPase"/>
</dbReference>
<evidence type="ECO:0000313" key="3">
    <source>
        <dbReference type="Proteomes" id="UP001189429"/>
    </source>
</evidence>
<dbReference type="InterPro" id="IPR001650">
    <property type="entry name" value="Helicase_C-like"/>
</dbReference>
<name>A0ABN9Q2R4_9DINO</name>
<dbReference type="Gene3D" id="3.40.50.300">
    <property type="entry name" value="P-loop containing nucleotide triphosphate hydrolases"/>
    <property type="match status" value="1"/>
</dbReference>
<dbReference type="Proteomes" id="UP001189429">
    <property type="component" value="Unassembled WGS sequence"/>
</dbReference>
<sequence>RISGHSAPRRPAASAAGLLADLSETGVDAPAPAELGQSEGDEVVAQVDQVFIRYEPGNFAELLLDTLHRELTDPDGRPRRVLVLFPTTRWLQFFYVLLKHHAGFSALWALHSKLSDDKRRARASLFARGAPPVHGALFATDLAARGLDFDVGAVVQIGPPADREQ</sequence>
<reference evidence="2" key="1">
    <citation type="submission" date="2023-10" db="EMBL/GenBank/DDBJ databases">
        <authorList>
            <person name="Chen Y."/>
            <person name="Shah S."/>
            <person name="Dougan E. K."/>
            <person name="Thang M."/>
            <person name="Chan C."/>
        </authorList>
    </citation>
    <scope>NUCLEOTIDE SEQUENCE [LARGE SCALE GENOMIC DNA]</scope>
</reference>
<protein>
    <recommendedName>
        <fullName evidence="1">Helicase C-terminal domain-containing protein</fullName>
    </recommendedName>
</protein>
<accession>A0ABN9Q2R4</accession>
<evidence type="ECO:0000259" key="1">
    <source>
        <dbReference type="Pfam" id="PF00271"/>
    </source>
</evidence>
<feature type="non-terminal residue" evidence="2">
    <location>
        <position position="165"/>
    </location>
</feature>
<evidence type="ECO:0000313" key="2">
    <source>
        <dbReference type="EMBL" id="CAK0798838.1"/>
    </source>
</evidence>
<keyword evidence="3" id="KW-1185">Reference proteome</keyword>
<proteinExistence type="predicted"/>
<feature type="non-terminal residue" evidence="2">
    <location>
        <position position="1"/>
    </location>
</feature>
<organism evidence="2 3">
    <name type="scientific">Prorocentrum cordatum</name>
    <dbReference type="NCBI Taxonomy" id="2364126"/>
    <lineage>
        <taxon>Eukaryota</taxon>
        <taxon>Sar</taxon>
        <taxon>Alveolata</taxon>
        <taxon>Dinophyceae</taxon>
        <taxon>Prorocentrales</taxon>
        <taxon>Prorocentraceae</taxon>
        <taxon>Prorocentrum</taxon>
    </lineage>
</organism>